<protein>
    <submittedName>
        <fullName evidence="1">Uncharacterized protein</fullName>
    </submittedName>
</protein>
<dbReference type="Proteomes" id="UP000824120">
    <property type="component" value="Chromosome 1"/>
</dbReference>
<proteinExistence type="predicted"/>
<dbReference type="AlphaFoldDB" id="A0A9J6AY52"/>
<accession>A0A9J6AY52</accession>
<sequence length="143" mass="16665">MTREYRSRYPLGAQGVKPPLLCHSSQTTQERARNNKKIRVFRLEEKLECKDRDIPTRRLHRRKASSPEKTRILCRFSSSRIEFSGLFEIGGPKSKRSLLLRLGISTQLLGFSAFRESNRPINQIEKLLEYEGFGEFIRACSYV</sequence>
<reference evidence="1 2" key="1">
    <citation type="submission" date="2020-09" db="EMBL/GenBank/DDBJ databases">
        <title>De no assembly of potato wild relative species, Solanum commersonii.</title>
        <authorList>
            <person name="Cho K."/>
        </authorList>
    </citation>
    <scope>NUCLEOTIDE SEQUENCE [LARGE SCALE GENOMIC DNA]</scope>
    <source>
        <strain evidence="1">LZ3.2</strain>
        <tissue evidence="1">Leaf</tissue>
    </source>
</reference>
<gene>
    <name evidence="1" type="ORF">H5410_000927</name>
</gene>
<keyword evidence="2" id="KW-1185">Reference proteome</keyword>
<evidence type="ECO:0000313" key="2">
    <source>
        <dbReference type="Proteomes" id="UP000824120"/>
    </source>
</evidence>
<comment type="caution">
    <text evidence="1">The sequence shown here is derived from an EMBL/GenBank/DDBJ whole genome shotgun (WGS) entry which is preliminary data.</text>
</comment>
<name>A0A9J6AY52_SOLCO</name>
<evidence type="ECO:0000313" key="1">
    <source>
        <dbReference type="EMBL" id="KAG5629210.1"/>
    </source>
</evidence>
<dbReference type="EMBL" id="JACXVP010000001">
    <property type="protein sequence ID" value="KAG5629210.1"/>
    <property type="molecule type" value="Genomic_DNA"/>
</dbReference>
<organism evidence="1 2">
    <name type="scientific">Solanum commersonii</name>
    <name type="common">Commerson's wild potato</name>
    <name type="synonym">Commerson's nightshade</name>
    <dbReference type="NCBI Taxonomy" id="4109"/>
    <lineage>
        <taxon>Eukaryota</taxon>
        <taxon>Viridiplantae</taxon>
        <taxon>Streptophyta</taxon>
        <taxon>Embryophyta</taxon>
        <taxon>Tracheophyta</taxon>
        <taxon>Spermatophyta</taxon>
        <taxon>Magnoliopsida</taxon>
        <taxon>eudicotyledons</taxon>
        <taxon>Gunneridae</taxon>
        <taxon>Pentapetalae</taxon>
        <taxon>asterids</taxon>
        <taxon>lamiids</taxon>
        <taxon>Solanales</taxon>
        <taxon>Solanaceae</taxon>
        <taxon>Solanoideae</taxon>
        <taxon>Solaneae</taxon>
        <taxon>Solanum</taxon>
    </lineage>
</organism>